<dbReference type="Proteomes" id="UP000789375">
    <property type="component" value="Unassembled WGS sequence"/>
</dbReference>
<evidence type="ECO:0000259" key="1">
    <source>
        <dbReference type="Pfam" id="PF10551"/>
    </source>
</evidence>
<dbReference type="EMBL" id="CAJVPP010005405">
    <property type="protein sequence ID" value="CAG8664519.1"/>
    <property type="molecule type" value="Genomic_DNA"/>
</dbReference>
<gene>
    <name evidence="2" type="ORF">FMOSSE_LOCUS12101</name>
</gene>
<feature type="domain" description="MULE transposase" evidence="1">
    <location>
        <begin position="177"/>
        <end position="232"/>
    </location>
</feature>
<dbReference type="Pfam" id="PF10551">
    <property type="entry name" value="MULE"/>
    <property type="match status" value="1"/>
</dbReference>
<proteinExistence type="predicted"/>
<sequence>MSFHSFSFTLFLHIEDEYDGVNDFDSSGISEDTFNLLADDTQSFVLNEEESFSEFFENNYEEVENIELLWLENYGLEQGFAFTITHSDKDKDDGHNTNNCKFHINAYRRKKDNLVHITKVEGEHNHELVENIRMVFPCYRKLTLEMRDDIALLATCEMRAGAIIEVLQYKYPDKYIYSPTAIVSDEIKDTFLWLFTSLSKAMGGLTPSLLYTDADPAMIAAINSTWPTTKHHF</sequence>
<keyword evidence="3" id="KW-1185">Reference proteome</keyword>
<name>A0A9N9EAI3_FUNMO</name>
<organism evidence="2 3">
    <name type="scientific">Funneliformis mosseae</name>
    <name type="common">Endomycorrhizal fungus</name>
    <name type="synonym">Glomus mosseae</name>
    <dbReference type="NCBI Taxonomy" id="27381"/>
    <lineage>
        <taxon>Eukaryota</taxon>
        <taxon>Fungi</taxon>
        <taxon>Fungi incertae sedis</taxon>
        <taxon>Mucoromycota</taxon>
        <taxon>Glomeromycotina</taxon>
        <taxon>Glomeromycetes</taxon>
        <taxon>Glomerales</taxon>
        <taxon>Glomeraceae</taxon>
        <taxon>Funneliformis</taxon>
    </lineage>
</organism>
<dbReference type="InterPro" id="IPR018289">
    <property type="entry name" value="MULE_transposase_dom"/>
</dbReference>
<dbReference type="AlphaFoldDB" id="A0A9N9EAI3"/>
<feature type="non-terminal residue" evidence="2">
    <location>
        <position position="233"/>
    </location>
</feature>
<dbReference type="GO" id="GO:0006355">
    <property type="term" value="P:regulation of DNA-templated transcription"/>
    <property type="evidence" value="ECO:0007669"/>
    <property type="project" value="InterPro"/>
</dbReference>
<protein>
    <submittedName>
        <fullName evidence="2">13448_t:CDS:1</fullName>
    </submittedName>
</protein>
<accession>A0A9N9EAI3</accession>
<reference evidence="2" key="1">
    <citation type="submission" date="2021-06" db="EMBL/GenBank/DDBJ databases">
        <authorList>
            <person name="Kallberg Y."/>
            <person name="Tangrot J."/>
            <person name="Rosling A."/>
        </authorList>
    </citation>
    <scope>NUCLEOTIDE SEQUENCE</scope>
    <source>
        <strain evidence="2">87-6 pot B 2015</strain>
    </source>
</reference>
<evidence type="ECO:0000313" key="2">
    <source>
        <dbReference type="EMBL" id="CAG8664519.1"/>
    </source>
</evidence>
<dbReference type="InterPro" id="IPR031052">
    <property type="entry name" value="FHY3/FAR1"/>
</dbReference>
<dbReference type="PANTHER" id="PTHR31669">
    <property type="entry name" value="PROTEIN FAR1-RELATED SEQUENCE 10-RELATED"/>
    <property type="match status" value="1"/>
</dbReference>
<comment type="caution">
    <text evidence="2">The sequence shown here is derived from an EMBL/GenBank/DDBJ whole genome shotgun (WGS) entry which is preliminary data.</text>
</comment>
<evidence type="ECO:0000313" key="3">
    <source>
        <dbReference type="Proteomes" id="UP000789375"/>
    </source>
</evidence>
<dbReference type="PANTHER" id="PTHR31669:SF251">
    <property type="entry name" value="PROTEIN FAR1-RELATED SEQUENCE"/>
    <property type="match status" value="1"/>
</dbReference>